<feature type="transmembrane region" description="Helical" evidence="2">
    <location>
        <begin position="41"/>
        <end position="65"/>
    </location>
</feature>
<evidence type="ECO:0000313" key="3">
    <source>
        <dbReference type="EMBL" id="NYE83974.1"/>
    </source>
</evidence>
<sequence>MNTGTATPRGKGTAAGTAAGQGAAPRHDDARSGERRARRAIALFEAAKGAAAFAGALGLLSLVHYDVRHLANELVGHFGWNPTARYPAIFLHYADVLEDANLRTIMAIVAAYILIRFVEAFGLWRDRAWAEWLGAVSGGIYVPFELKHFIAHPSVINFVVLAFNVVVVVFLAWQLWRRRGRQAAPAVA</sequence>
<dbReference type="EMBL" id="JACBYR010000001">
    <property type="protein sequence ID" value="NYE83974.1"/>
    <property type="molecule type" value="Genomic_DNA"/>
</dbReference>
<dbReference type="RefSeq" id="WP_179587718.1">
    <property type="nucleotide sequence ID" value="NZ_JACBYR010000001.1"/>
</dbReference>
<feature type="transmembrane region" description="Helical" evidence="2">
    <location>
        <begin position="150"/>
        <end position="173"/>
    </location>
</feature>
<dbReference type="AlphaFoldDB" id="A0A7Y9IXI2"/>
<gene>
    <name evidence="3" type="ORF">FHW18_003245</name>
</gene>
<evidence type="ECO:0000313" key="4">
    <source>
        <dbReference type="Proteomes" id="UP000542125"/>
    </source>
</evidence>
<name>A0A7Y9IXI2_9BURK</name>
<dbReference type="InterPro" id="IPR021125">
    <property type="entry name" value="DUF2127"/>
</dbReference>
<evidence type="ECO:0000256" key="2">
    <source>
        <dbReference type="SAM" id="Phobius"/>
    </source>
</evidence>
<evidence type="ECO:0000256" key="1">
    <source>
        <dbReference type="SAM" id="MobiDB-lite"/>
    </source>
</evidence>
<reference evidence="3 4" key="1">
    <citation type="submission" date="2020-07" db="EMBL/GenBank/DDBJ databases">
        <title>Genomic Encyclopedia of Type Strains, Phase IV (KMG-V): Genome sequencing to study the core and pangenomes of soil and plant-associated prokaryotes.</title>
        <authorList>
            <person name="Whitman W."/>
        </authorList>
    </citation>
    <scope>NUCLEOTIDE SEQUENCE [LARGE SCALE GENOMIC DNA]</scope>
    <source>
        <strain evidence="3 4">SAS40</strain>
    </source>
</reference>
<feature type="region of interest" description="Disordered" evidence="1">
    <location>
        <begin position="1"/>
        <end position="32"/>
    </location>
</feature>
<feature type="transmembrane region" description="Helical" evidence="2">
    <location>
        <begin position="128"/>
        <end position="144"/>
    </location>
</feature>
<keyword evidence="2" id="KW-0812">Transmembrane</keyword>
<accession>A0A7Y9IXI2</accession>
<keyword evidence="2" id="KW-0472">Membrane</keyword>
<dbReference type="Pfam" id="PF09900">
    <property type="entry name" value="DUF2127"/>
    <property type="match status" value="1"/>
</dbReference>
<keyword evidence="2" id="KW-1133">Transmembrane helix</keyword>
<organism evidence="3 4">
    <name type="scientific">Pigmentiphaga litoralis</name>
    <dbReference type="NCBI Taxonomy" id="516702"/>
    <lineage>
        <taxon>Bacteria</taxon>
        <taxon>Pseudomonadati</taxon>
        <taxon>Pseudomonadota</taxon>
        <taxon>Betaproteobacteria</taxon>
        <taxon>Burkholderiales</taxon>
        <taxon>Alcaligenaceae</taxon>
        <taxon>Pigmentiphaga</taxon>
    </lineage>
</organism>
<dbReference type="Proteomes" id="UP000542125">
    <property type="component" value="Unassembled WGS sequence"/>
</dbReference>
<comment type="caution">
    <text evidence="3">The sequence shown here is derived from an EMBL/GenBank/DDBJ whole genome shotgun (WGS) entry which is preliminary data.</text>
</comment>
<feature type="transmembrane region" description="Helical" evidence="2">
    <location>
        <begin position="100"/>
        <end position="121"/>
    </location>
</feature>
<feature type="compositionally biased region" description="Low complexity" evidence="1">
    <location>
        <begin position="1"/>
        <end position="24"/>
    </location>
</feature>
<protein>
    <submittedName>
        <fullName evidence="3">Uncharacterized membrane protein (DUF2068 family)</fullName>
    </submittedName>
</protein>
<proteinExistence type="predicted"/>
<keyword evidence="4" id="KW-1185">Reference proteome</keyword>